<gene>
    <name evidence="2" type="ORF">Q7A36_39865</name>
</gene>
<dbReference type="Proteomes" id="UP001243009">
    <property type="component" value="Unassembled WGS sequence"/>
</dbReference>
<name>A0ABT9EEQ5_9PROT</name>
<comment type="caution">
    <text evidence="2">The sequence shown here is derived from an EMBL/GenBank/DDBJ whole genome shotgun (WGS) entry which is preliminary data.</text>
</comment>
<evidence type="ECO:0000313" key="2">
    <source>
        <dbReference type="EMBL" id="MDO9714503.1"/>
    </source>
</evidence>
<protein>
    <submittedName>
        <fullName evidence="2">Uncharacterized protein</fullName>
    </submittedName>
</protein>
<organism evidence="2 3">
    <name type="scientific">Paracraurococcus lichenis</name>
    <dbReference type="NCBI Taxonomy" id="3064888"/>
    <lineage>
        <taxon>Bacteria</taxon>
        <taxon>Pseudomonadati</taxon>
        <taxon>Pseudomonadota</taxon>
        <taxon>Alphaproteobacteria</taxon>
        <taxon>Acetobacterales</taxon>
        <taxon>Roseomonadaceae</taxon>
        <taxon>Paracraurococcus</taxon>
    </lineage>
</organism>
<feature type="region of interest" description="Disordered" evidence="1">
    <location>
        <begin position="1"/>
        <end position="66"/>
    </location>
</feature>
<keyword evidence="3" id="KW-1185">Reference proteome</keyword>
<reference evidence="2 3" key="1">
    <citation type="submission" date="2023-08" db="EMBL/GenBank/DDBJ databases">
        <title>The draft genome sequence of Paracraurococcus sp. LOR1-02.</title>
        <authorList>
            <person name="Kingkaew E."/>
            <person name="Tanasupawat S."/>
        </authorList>
    </citation>
    <scope>NUCLEOTIDE SEQUENCE [LARGE SCALE GENOMIC DNA]</scope>
    <source>
        <strain evidence="2 3">LOR1-02</strain>
    </source>
</reference>
<evidence type="ECO:0000256" key="1">
    <source>
        <dbReference type="SAM" id="MobiDB-lite"/>
    </source>
</evidence>
<evidence type="ECO:0000313" key="3">
    <source>
        <dbReference type="Proteomes" id="UP001243009"/>
    </source>
</evidence>
<feature type="non-terminal residue" evidence="2">
    <location>
        <position position="1"/>
    </location>
</feature>
<feature type="compositionally biased region" description="Basic and acidic residues" evidence="1">
    <location>
        <begin position="22"/>
        <end position="48"/>
    </location>
</feature>
<accession>A0ABT9EEQ5</accession>
<dbReference type="RefSeq" id="WP_305109334.1">
    <property type="nucleotide sequence ID" value="NZ_JAUTWS010000308.1"/>
</dbReference>
<dbReference type="EMBL" id="JAUTWS010000308">
    <property type="protein sequence ID" value="MDO9714503.1"/>
    <property type="molecule type" value="Genomic_DNA"/>
</dbReference>
<proteinExistence type="predicted"/>
<sequence length="66" mass="7196">PMPAGQRSPTAAAWTIRSTAVRTRDGPERLDQAYRRLMSDTSRHEPLTPDRPLGRPCAASPPASGR</sequence>